<dbReference type="Gene3D" id="3.30.460.10">
    <property type="entry name" value="Beta Polymerase, domain 2"/>
    <property type="match status" value="1"/>
</dbReference>
<dbReference type="EMBL" id="SGXF01000001">
    <property type="protein sequence ID" value="RZT02829.1"/>
    <property type="molecule type" value="Genomic_DNA"/>
</dbReference>
<dbReference type="Proteomes" id="UP000292927">
    <property type="component" value="Unassembled WGS sequence"/>
</dbReference>
<dbReference type="PANTHER" id="PTHR34822:SF1">
    <property type="entry name" value="GRPB FAMILY PROTEIN"/>
    <property type="match status" value="1"/>
</dbReference>
<keyword evidence="2" id="KW-0808">Transferase</keyword>
<dbReference type="PANTHER" id="PTHR34822">
    <property type="entry name" value="GRPB DOMAIN PROTEIN (AFU_ORTHOLOGUE AFUA_1G01530)"/>
    <property type="match status" value="1"/>
</dbReference>
<feature type="transmembrane region" description="Helical" evidence="1">
    <location>
        <begin position="177"/>
        <end position="195"/>
    </location>
</feature>
<dbReference type="OrthoDB" id="9799092at2"/>
<evidence type="ECO:0000313" key="2">
    <source>
        <dbReference type="EMBL" id="RZT02829.1"/>
    </source>
</evidence>
<comment type="caution">
    <text evidence="2">The sequence shown here is derived from an EMBL/GenBank/DDBJ whole genome shotgun (WGS) entry which is preliminary data.</text>
</comment>
<dbReference type="SUPFAM" id="SSF81301">
    <property type="entry name" value="Nucleotidyltransferase"/>
    <property type="match status" value="1"/>
</dbReference>
<proteinExistence type="predicted"/>
<keyword evidence="3" id="KW-1185">Reference proteome</keyword>
<dbReference type="InterPro" id="IPR043519">
    <property type="entry name" value="NT_sf"/>
</dbReference>
<dbReference type="GO" id="GO:0016740">
    <property type="term" value="F:transferase activity"/>
    <property type="evidence" value="ECO:0007669"/>
    <property type="project" value="UniProtKB-KW"/>
</dbReference>
<reference evidence="2 3" key="1">
    <citation type="submission" date="2019-02" db="EMBL/GenBank/DDBJ databases">
        <title>Genomic Encyclopedia of Type Strains, Phase IV (KMG-IV): sequencing the most valuable type-strain genomes for metagenomic binning, comparative biology and taxonomic classification.</title>
        <authorList>
            <person name="Goeker M."/>
        </authorList>
    </citation>
    <scope>NUCLEOTIDE SEQUENCE [LARGE SCALE GENOMIC DNA]</scope>
    <source>
        <strain evidence="2 3">DSM 29486</strain>
    </source>
</reference>
<accession>A0A4Q7PPA0</accession>
<sequence>MARKIEVTEYNPEWPKLFKQEEKLIKQVLGKNCKAVYHIGSTAVKGMKAKPVIDIMPVVKDISLVDQHDAEFEALGYECRGEFGIPGRRFFVKGGDNRTHHIHIFENTNHADIERHLAVKDYLLSNPEDAREYAELKVKLAAEYTYDNDGYCEGKCAFVQDMEQKALKWKKKQEHQSFCMSLGMCFGVAVGYGIGSAFGKGEIGMCFGICMGMCAGLAIGSAKSSERGKNDL</sequence>
<dbReference type="Pfam" id="PF04229">
    <property type="entry name" value="GrpB"/>
    <property type="match status" value="1"/>
</dbReference>
<gene>
    <name evidence="2" type="ORF">EV209_0957</name>
</gene>
<dbReference type="InterPro" id="IPR007344">
    <property type="entry name" value="GrpB/CoaE"/>
</dbReference>
<evidence type="ECO:0000256" key="1">
    <source>
        <dbReference type="SAM" id="Phobius"/>
    </source>
</evidence>
<keyword evidence="1" id="KW-1133">Transmembrane helix</keyword>
<feature type="transmembrane region" description="Helical" evidence="1">
    <location>
        <begin position="201"/>
        <end position="220"/>
    </location>
</feature>
<dbReference type="RefSeq" id="WP_130433540.1">
    <property type="nucleotide sequence ID" value="NZ_SGXF01000001.1"/>
</dbReference>
<keyword evidence="1" id="KW-0472">Membrane</keyword>
<evidence type="ECO:0000313" key="3">
    <source>
        <dbReference type="Proteomes" id="UP000292927"/>
    </source>
</evidence>
<name>A0A4Q7PPA0_9FIRM</name>
<dbReference type="AlphaFoldDB" id="A0A4Q7PPA0"/>
<organism evidence="2 3">
    <name type="scientific">Cuneatibacter caecimuris</name>
    <dbReference type="NCBI Taxonomy" id="1796618"/>
    <lineage>
        <taxon>Bacteria</taxon>
        <taxon>Bacillati</taxon>
        <taxon>Bacillota</taxon>
        <taxon>Clostridia</taxon>
        <taxon>Lachnospirales</taxon>
        <taxon>Lachnospiraceae</taxon>
        <taxon>Cuneatibacter</taxon>
    </lineage>
</organism>
<keyword evidence="1" id="KW-0812">Transmembrane</keyword>
<protein>
    <submittedName>
        <fullName evidence="2">GrpB-like predicted nucleotidyltransferase (UPF0157 family)</fullName>
    </submittedName>
</protein>